<dbReference type="GO" id="GO:0006355">
    <property type="term" value="P:regulation of DNA-templated transcription"/>
    <property type="evidence" value="ECO:0007669"/>
    <property type="project" value="InterPro"/>
</dbReference>
<evidence type="ECO:0000313" key="2">
    <source>
        <dbReference type="EMBL" id="MBD8526089.1"/>
    </source>
</evidence>
<comment type="caution">
    <text evidence="2">The sequence shown here is derived from an EMBL/GenBank/DDBJ whole genome shotgun (WGS) entry which is preliminary data.</text>
</comment>
<dbReference type="InterPro" id="IPR016032">
    <property type="entry name" value="Sig_transdc_resp-reg_C-effctor"/>
</dbReference>
<reference evidence="2 3" key="1">
    <citation type="submission" date="2020-09" db="EMBL/GenBank/DDBJ databases">
        <title>Pseudoxanthomonas sp. CAU 1598 isolated from sand of Yaerae Beach.</title>
        <authorList>
            <person name="Kim W."/>
        </authorList>
    </citation>
    <scope>NUCLEOTIDE SEQUENCE [LARGE SCALE GENOMIC DNA]</scope>
    <source>
        <strain evidence="2 3">CAU 1598</strain>
    </source>
</reference>
<dbReference type="InterPro" id="IPR036388">
    <property type="entry name" value="WH-like_DNA-bd_sf"/>
</dbReference>
<keyword evidence="3" id="KW-1185">Reference proteome</keyword>
<dbReference type="AlphaFoldDB" id="A0AAW3ZLP9"/>
<name>A0AAW3ZLP9_9GAMM</name>
<feature type="domain" description="HTH luxR-type" evidence="1">
    <location>
        <begin position="319"/>
        <end position="376"/>
    </location>
</feature>
<gene>
    <name evidence="2" type="ORF">IFO71_10110</name>
</gene>
<proteinExistence type="predicted"/>
<protein>
    <recommendedName>
        <fullName evidence="1">HTH luxR-type domain-containing protein</fullName>
    </recommendedName>
</protein>
<dbReference type="GO" id="GO:0003677">
    <property type="term" value="F:DNA binding"/>
    <property type="evidence" value="ECO:0007669"/>
    <property type="project" value="InterPro"/>
</dbReference>
<accession>A0AAW3ZLP9</accession>
<dbReference type="Proteomes" id="UP000613768">
    <property type="component" value="Unassembled WGS sequence"/>
</dbReference>
<evidence type="ECO:0000313" key="3">
    <source>
        <dbReference type="Proteomes" id="UP000613768"/>
    </source>
</evidence>
<dbReference type="Gene3D" id="1.10.10.10">
    <property type="entry name" value="Winged helix-like DNA-binding domain superfamily/Winged helix DNA-binding domain"/>
    <property type="match status" value="1"/>
</dbReference>
<dbReference type="EMBL" id="JACYTR010000017">
    <property type="protein sequence ID" value="MBD8526089.1"/>
    <property type="molecule type" value="Genomic_DNA"/>
</dbReference>
<dbReference type="InterPro" id="IPR000792">
    <property type="entry name" value="Tscrpt_reg_LuxR_C"/>
</dbReference>
<evidence type="ECO:0000259" key="1">
    <source>
        <dbReference type="SMART" id="SM00421"/>
    </source>
</evidence>
<dbReference type="SUPFAM" id="SSF46894">
    <property type="entry name" value="C-terminal effector domain of the bipartite response regulators"/>
    <property type="match status" value="1"/>
</dbReference>
<dbReference type="RefSeq" id="WP_192029511.1">
    <property type="nucleotide sequence ID" value="NZ_JACYTR010000017.1"/>
</dbReference>
<sequence>MPNARLDLDGLVQGLYGSLVDAMQFESALAQIARAFNSHFCAIHTEDFGLARGSAEAVAELSALDIGHVTHRYQEQWATENIWMRRSLPGFLEQGWQHGQAVVSDSEFLRSAYYLHFLRDLDIRYGAGICVWRDSSLNLSVVSINRSASAGPFSPDELHIIAKLQPHLSNAYALYRRIARLESKVQSFRAGFECSPIGILILSRDGAVLKANLQAEQVLHAHSGVSRGGGARLQFASPAHRQQFETALLALKLQHETPRPQSVLIASLDQRDKGIVMHLCAMPSVCGGFPESEGQVLVYLTGLDSSQIDRLAQQTLQVVFNFTAKEAEVALALQNDTDLQGCAELLGIGLETVRTHLKRCFQKTGTRSQRELARVLDRVLGSLPKL</sequence>
<dbReference type="SMART" id="SM00421">
    <property type="entry name" value="HTH_LUXR"/>
    <property type="match status" value="1"/>
</dbReference>
<organism evidence="2 3">
    <name type="scientific">Pseudomarimonas arenosa</name>
    <dbReference type="NCBI Taxonomy" id="2774145"/>
    <lineage>
        <taxon>Bacteria</taxon>
        <taxon>Pseudomonadati</taxon>
        <taxon>Pseudomonadota</taxon>
        <taxon>Gammaproteobacteria</taxon>
        <taxon>Lysobacterales</taxon>
        <taxon>Lysobacteraceae</taxon>
        <taxon>Pseudomarimonas</taxon>
    </lineage>
</organism>